<dbReference type="Proteomes" id="UP000243081">
    <property type="component" value="Unassembled WGS sequence"/>
</dbReference>
<proteinExistence type="predicted"/>
<name>A0A179IA73_CORDF</name>
<sequence>MGLPRQAKTRNDLFAQAVAPILLENKPYVSRDALNGLGISLKHLDLTTGDIGHTAGTARLVPMPADAIQQILNGGACKVPSEIERTDLQFRGDEAWEQEDRDDPETRFYQARALHRIALTYASMCEFPTRVKWRQGYHETTYLQGFDGQGRISHQIQTVCEAFEGYRVLDRERPFVVGYQIDQNRLVEGELLTSELNALIVLATKYDMDPAYLECDEFIASRREVHELSFVAALTDFCILPQVTVITGCDRQIRGAQSRVNLKHDTFDVSLSRILDFESQIKNNWEDWKTLLGWFGCSAGPKARED</sequence>
<gene>
    <name evidence="1" type="ORF">LLEC1_06348</name>
</gene>
<protein>
    <submittedName>
        <fullName evidence="1">Uncharacterized protein</fullName>
    </submittedName>
</protein>
<dbReference type="EMBL" id="LUKN01002773">
    <property type="protein sequence ID" value="OAQ98598.1"/>
    <property type="molecule type" value="Genomic_DNA"/>
</dbReference>
<organism evidence="1 2">
    <name type="scientific">Cordyceps confragosa</name>
    <name type="common">Lecanicillium lecanii</name>
    <dbReference type="NCBI Taxonomy" id="2714763"/>
    <lineage>
        <taxon>Eukaryota</taxon>
        <taxon>Fungi</taxon>
        <taxon>Dikarya</taxon>
        <taxon>Ascomycota</taxon>
        <taxon>Pezizomycotina</taxon>
        <taxon>Sordariomycetes</taxon>
        <taxon>Hypocreomycetidae</taxon>
        <taxon>Hypocreales</taxon>
        <taxon>Cordycipitaceae</taxon>
        <taxon>Akanthomyces</taxon>
    </lineage>
</organism>
<dbReference type="OMA" id="YDMDPAY"/>
<reference evidence="1 2" key="1">
    <citation type="submission" date="2016-03" db="EMBL/GenBank/DDBJ databases">
        <title>Fine-scale spatial genetic structure of a fungal parasite of coffee scale insects.</title>
        <authorList>
            <person name="Jackson D."/>
            <person name="Zemenick K.A."/>
            <person name="Malloure B."/>
            <person name="Quandt C.A."/>
            <person name="James T.Y."/>
        </authorList>
    </citation>
    <scope>NUCLEOTIDE SEQUENCE [LARGE SCALE GENOMIC DNA]</scope>
    <source>
        <strain evidence="1 2">UM487</strain>
    </source>
</reference>
<dbReference type="AlphaFoldDB" id="A0A179IA73"/>
<dbReference type="OrthoDB" id="4870109at2759"/>
<comment type="caution">
    <text evidence="1">The sequence shown here is derived from an EMBL/GenBank/DDBJ whole genome shotgun (WGS) entry which is preliminary data.</text>
</comment>
<evidence type="ECO:0000313" key="2">
    <source>
        <dbReference type="Proteomes" id="UP000243081"/>
    </source>
</evidence>
<keyword evidence="2" id="KW-1185">Reference proteome</keyword>
<accession>A0A179IA73</accession>
<evidence type="ECO:0000313" key="1">
    <source>
        <dbReference type="EMBL" id="OAQ98598.1"/>
    </source>
</evidence>